<keyword evidence="2" id="KW-0326">Glycosidase</keyword>
<evidence type="ECO:0000313" key="3">
    <source>
        <dbReference type="Proteomes" id="UP001595818"/>
    </source>
</evidence>
<dbReference type="InterPro" id="IPR028212">
    <property type="entry name" value="GHL6"/>
</dbReference>
<dbReference type="InterPro" id="IPR029062">
    <property type="entry name" value="Class_I_gatase-like"/>
</dbReference>
<comment type="caution">
    <text evidence="2">The sequence shown here is derived from an EMBL/GenBank/DDBJ whole genome shotgun (WGS) entry which is preliminary data.</text>
</comment>
<dbReference type="PROSITE" id="PS51318">
    <property type="entry name" value="TAT"/>
    <property type="match status" value="1"/>
</dbReference>
<evidence type="ECO:0000313" key="2">
    <source>
        <dbReference type="EMBL" id="MFC4874208.1"/>
    </source>
</evidence>
<dbReference type="CDD" id="cd03143">
    <property type="entry name" value="A4_beta-galactosidase_middle_domain"/>
    <property type="match status" value="1"/>
</dbReference>
<feature type="domain" description="Beta-galactosidase trimerisation" evidence="1">
    <location>
        <begin position="458"/>
        <end position="633"/>
    </location>
</feature>
<evidence type="ECO:0000259" key="1">
    <source>
        <dbReference type="Pfam" id="PF08532"/>
    </source>
</evidence>
<keyword evidence="3" id="KW-1185">Reference proteome</keyword>
<dbReference type="Pfam" id="PF14871">
    <property type="entry name" value="GHL6"/>
    <property type="match status" value="1"/>
</dbReference>
<dbReference type="RefSeq" id="WP_377067832.1">
    <property type="nucleotide sequence ID" value="NZ_JBHSJJ010000016.1"/>
</dbReference>
<accession>A0ABV9T6Y1</accession>
<dbReference type="InterPro" id="IPR017853">
    <property type="entry name" value="GH"/>
</dbReference>
<dbReference type="SUPFAM" id="SSF52317">
    <property type="entry name" value="Class I glutamine amidotransferase-like"/>
    <property type="match status" value="1"/>
</dbReference>
<proteinExistence type="predicted"/>
<dbReference type="SUPFAM" id="SSF51445">
    <property type="entry name" value="(Trans)glycosidases"/>
    <property type="match status" value="1"/>
</dbReference>
<dbReference type="InterPro" id="IPR006311">
    <property type="entry name" value="TAT_signal"/>
</dbReference>
<dbReference type="Gene3D" id="3.40.50.880">
    <property type="match status" value="1"/>
</dbReference>
<dbReference type="EC" id="3.2.1.-" evidence="2"/>
<protein>
    <submittedName>
        <fullName evidence="2">Alpha-amylase family protein</fullName>
        <ecNumber evidence="2">3.2.1.-</ecNumber>
    </submittedName>
</protein>
<dbReference type="GO" id="GO:0016798">
    <property type="term" value="F:hydrolase activity, acting on glycosyl bonds"/>
    <property type="evidence" value="ECO:0007669"/>
    <property type="project" value="UniProtKB-KW"/>
</dbReference>
<dbReference type="InterPro" id="IPR013738">
    <property type="entry name" value="Beta_galactosidase_Trimer"/>
</dbReference>
<reference evidence="3" key="1">
    <citation type="journal article" date="2019" name="Int. J. Syst. Evol. Microbiol.">
        <title>The Global Catalogue of Microorganisms (GCM) 10K type strain sequencing project: providing services to taxonomists for standard genome sequencing and annotation.</title>
        <authorList>
            <consortium name="The Broad Institute Genomics Platform"/>
            <consortium name="The Broad Institute Genome Sequencing Center for Infectious Disease"/>
            <person name="Wu L."/>
            <person name="Ma J."/>
        </authorList>
    </citation>
    <scope>NUCLEOTIDE SEQUENCE [LARGE SCALE GENOMIC DNA]</scope>
    <source>
        <strain evidence="3">CGMCC 4.7466</strain>
    </source>
</reference>
<dbReference type="EMBL" id="JBHSJJ010000016">
    <property type="protein sequence ID" value="MFC4874208.1"/>
    <property type="molecule type" value="Genomic_DNA"/>
</dbReference>
<gene>
    <name evidence="2" type="ORF">ACFPFU_21060</name>
</gene>
<dbReference type="Pfam" id="PF08532">
    <property type="entry name" value="Glyco_hydro_42M"/>
    <property type="match status" value="1"/>
</dbReference>
<dbReference type="Proteomes" id="UP001595818">
    <property type="component" value="Unassembled WGS sequence"/>
</dbReference>
<organism evidence="2 3">
    <name type="scientific">Negadavirga shengliensis</name>
    <dbReference type="NCBI Taxonomy" id="1389218"/>
    <lineage>
        <taxon>Bacteria</taxon>
        <taxon>Pseudomonadati</taxon>
        <taxon>Bacteroidota</taxon>
        <taxon>Cytophagia</taxon>
        <taxon>Cytophagales</taxon>
        <taxon>Cyclobacteriaceae</taxon>
        <taxon>Negadavirga</taxon>
    </lineage>
</organism>
<sequence>MPKDPKPLQTFSSENEHIITRRNFIQSSYALVGGMMLYSPYAIASDPQRVVAQDRDHQWFHQPLRIMHTVLRETDASDYDARVVVDYVLQSGANALCVNAGGIVDFWQNPFSAGNINPFMGKRDILAEISAACKDKGIRLLGRVDFRGVLPEVYEKHPDWFAKNHDQRPMMMTYTRPHLHMACYSGEYRNDYANKYIAQVIQDYGLDGIWHNSPGFDNICYCIHCQTGYKEYNGQNLPLLNESSHEELDMYMGWKRQEADRYMDRIKKTIKSFGEDKVYTAEVFSMYEVGRRVNNGIDLKNAFDHFDILVSVAFLTENTEHIHYEDFNYANSIIKFLKSAAPEREAVVMYGGNGTSHRLVIEPSLDVKVWLWEILSMGGRFWNCYFTNVPPVAYDTRNAFVESDANHFVKEHEEILAQHAPVAKIGIYYSRSTRLHYRNDLVEGDRFGEAIRGMETVLIENHIPHDFILDEQVNAEKLKKYTLILLPNVQCMSDLEISLIKEYVRKGGKIIATYESSMYDQEGRGREDFGLSEVFGVNYKGEKWNTRRDTYQFIRNKDHPLVIDEAGRTQLLHLAGYTLKTRAKPESGTLCVLVPTVHNQPPDKAWVEELSSDFPTIVHNRFGQGESIYFAYQPDVIAQQMGHPDARSLLFRAVLELAGSATMVETNAPSSVHIGLTASLLNKGQYVLSLVNTSGGKRPLRELLPVRDIEVKLDLGKATLKKSRVLKSQGELQIRAEGNHVVLEIEKLEDFAAVFLET</sequence>
<dbReference type="Gene3D" id="3.20.20.80">
    <property type="entry name" value="Glycosidases"/>
    <property type="match status" value="1"/>
</dbReference>
<keyword evidence="2" id="KW-0378">Hydrolase</keyword>
<name>A0ABV9T6Y1_9BACT</name>